<keyword evidence="1" id="KW-0472">Membrane</keyword>
<organism evidence="2 3">
    <name type="scientific">Solihabitans fulvus</name>
    <dbReference type="NCBI Taxonomy" id="1892852"/>
    <lineage>
        <taxon>Bacteria</taxon>
        <taxon>Bacillati</taxon>
        <taxon>Actinomycetota</taxon>
        <taxon>Actinomycetes</taxon>
        <taxon>Pseudonocardiales</taxon>
        <taxon>Pseudonocardiaceae</taxon>
        <taxon>Solihabitans</taxon>
    </lineage>
</organism>
<keyword evidence="1" id="KW-0812">Transmembrane</keyword>
<gene>
    <name evidence="2" type="ORF">F0L68_15990</name>
</gene>
<dbReference type="EMBL" id="VUOB01000027">
    <property type="protein sequence ID" value="KAA2261579.1"/>
    <property type="molecule type" value="Genomic_DNA"/>
</dbReference>
<sequence>MAFVIGLVSFGIEKNSLSSALIESSVMLWCELDPIALSFVGANASALLTMLAVNASAAEDASVARRMV</sequence>
<comment type="caution">
    <text evidence="2">The sequence shown here is derived from an EMBL/GenBank/DDBJ whole genome shotgun (WGS) entry which is preliminary data.</text>
</comment>
<reference evidence="2 3" key="1">
    <citation type="submission" date="2019-09" db="EMBL/GenBank/DDBJ databases">
        <title>Goodfellowia gen. nov., a new genus of the Pseudonocardineae related to Actinoalloteichus, containing Goodfellowia coeruleoviolacea gen. nov., comb. nov. gen. nov., comb. nov.</title>
        <authorList>
            <person name="Labeda D."/>
        </authorList>
    </citation>
    <scope>NUCLEOTIDE SEQUENCE [LARGE SCALE GENOMIC DNA]</scope>
    <source>
        <strain evidence="2 3">AN110305</strain>
    </source>
</reference>
<evidence type="ECO:0000256" key="1">
    <source>
        <dbReference type="SAM" id="Phobius"/>
    </source>
</evidence>
<protein>
    <submittedName>
        <fullName evidence="2">Uncharacterized protein</fullName>
    </submittedName>
</protein>
<reference evidence="2 3" key="2">
    <citation type="submission" date="2019-09" db="EMBL/GenBank/DDBJ databases">
        <authorList>
            <person name="Jin C."/>
        </authorList>
    </citation>
    <scope>NUCLEOTIDE SEQUENCE [LARGE SCALE GENOMIC DNA]</scope>
    <source>
        <strain evidence="2 3">AN110305</strain>
    </source>
</reference>
<accession>A0A5B2XET7</accession>
<dbReference type="Proteomes" id="UP000323454">
    <property type="component" value="Unassembled WGS sequence"/>
</dbReference>
<evidence type="ECO:0000313" key="2">
    <source>
        <dbReference type="EMBL" id="KAA2261579.1"/>
    </source>
</evidence>
<evidence type="ECO:0000313" key="3">
    <source>
        <dbReference type="Proteomes" id="UP000323454"/>
    </source>
</evidence>
<dbReference type="RefSeq" id="WP_149850374.1">
    <property type="nucleotide sequence ID" value="NZ_VUOB01000027.1"/>
</dbReference>
<name>A0A5B2XET7_9PSEU</name>
<feature type="transmembrane region" description="Helical" evidence="1">
    <location>
        <begin position="36"/>
        <end position="57"/>
    </location>
</feature>
<dbReference type="AlphaFoldDB" id="A0A5B2XET7"/>
<keyword evidence="1" id="KW-1133">Transmembrane helix</keyword>
<keyword evidence="3" id="KW-1185">Reference proteome</keyword>
<proteinExistence type="predicted"/>